<proteinExistence type="predicted"/>
<name>A0A8T1UNB1_9STRA</name>
<comment type="caution">
    <text evidence="2">The sequence shown here is derived from an EMBL/GenBank/DDBJ whole genome shotgun (WGS) entry which is preliminary data.</text>
</comment>
<dbReference type="OrthoDB" id="10329952at2759"/>
<accession>A0A8T1UNB1</accession>
<organism evidence="2 3">
    <name type="scientific">Phytophthora cactorum</name>
    <dbReference type="NCBI Taxonomy" id="29920"/>
    <lineage>
        <taxon>Eukaryota</taxon>
        <taxon>Sar</taxon>
        <taxon>Stramenopiles</taxon>
        <taxon>Oomycota</taxon>
        <taxon>Peronosporomycetes</taxon>
        <taxon>Peronosporales</taxon>
        <taxon>Peronosporaceae</taxon>
        <taxon>Phytophthora</taxon>
    </lineage>
</organism>
<protein>
    <submittedName>
        <fullName evidence="2">Uncharacterized protein</fullName>
    </submittedName>
</protein>
<dbReference type="AlphaFoldDB" id="A0A8T1UNB1"/>
<evidence type="ECO:0000313" key="2">
    <source>
        <dbReference type="EMBL" id="KAG6966742.1"/>
    </source>
</evidence>
<reference evidence="2" key="1">
    <citation type="submission" date="2021-01" db="EMBL/GenBank/DDBJ databases">
        <title>Phytophthora aleatoria, a newly-described species from Pinus radiata is distinct from Phytophthora cactorum isolates based on comparative genomics.</title>
        <authorList>
            <person name="Mcdougal R."/>
            <person name="Panda P."/>
            <person name="Williams N."/>
            <person name="Studholme D.J."/>
        </authorList>
    </citation>
    <scope>NUCLEOTIDE SEQUENCE</scope>
    <source>
        <strain evidence="2">NZFS 3830</strain>
    </source>
</reference>
<feature type="region of interest" description="Disordered" evidence="1">
    <location>
        <begin position="1"/>
        <end position="84"/>
    </location>
</feature>
<dbReference type="EMBL" id="JAENGZ010000164">
    <property type="protein sequence ID" value="KAG6966742.1"/>
    <property type="molecule type" value="Genomic_DNA"/>
</dbReference>
<dbReference type="Proteomes" id="UP000688947">
    <property type="component" value="Unassembled WGS sequence"/>
</dbReference>
<gene>
    <name evidence="2" type="ORF">JG687_00004672</name>
</gene>
<dbReference type="VEuPathDB" id="FungiDB:PC110_g6647"/>
<evidence type="ECO:0000313" key="3">
    <source>
        <dbReference type="Proteomes" id="UP000688947"/>
    </source>
</evidence>
<sequence>MKASSERTTSAGSVGKVITSSNDDEEGVGKLITNTGDDGGKVGARVDNTNGDDSESSKDEFKITLNTASKPAGQSRKEKSVKKAKKRKEFEETKAFVQQINTYGEITLSDLRDCVQKKKLPMEKGESVFKTIRSRHEDAIYKRPKGHVVTPGTTKTIETTIRYVLREVLVQKSQTARWSAIASSSRSRDISPHEDIIISNLDVGTFSLSDIDTMQEWHCLKTKIDAVRKLIHWANTNARSLNQKLVNVGRALFYLKIDPNATLTTPNVWEIINFIMLLLQQIIVRVN</sequence>
<feature type="compositionally biased region" description="Polar residues" evidence="1">
    <location>
        <begin position="1"/>
        <end position="12"/>
    </location>
</feature>
<evidence type="ECO:0000256" key="1">
    <source>
        <dbReference type="SAM" id="MobiDB-lite"/>
    </source>
</evidence>